<dbReference type="EMBL" id="LR796143">
    <property type="protein sequence ID" value="CAB4121050.1"/>
    <property type="molecule type" value="Genomic_DNA"/>
</dbReference>
<sequence length="64" mass="7287">MTSAPMFVIFWTTIADMADHYEVTHSESTAQARCNQLAERDGVYAWGMAPIARASEPHWEGWKE</sequence>
<proteinExistence type="predicted"/>
<evidence type="ECO:0000313" key="1">
    <source>
        <dbReference type="EMBL" id="CAB4121050.1"/>
    </source>
</evidence>
<reference evidence="1" key="1">
    <citation type="submission" date="2020-04" db="EMBL/GenBank/DDBJ databases">
        <authorList>
            <person name="Chiriac C."/>
            <person name="Salcher M."/>
            <person name="Ghai R."/>
            <person name="Kavagutti S V."/>
        </authorList>
    </citation>
    <scope>NUCLEOTIDE SEQUENCE</scope>
</reference>
<name>A0A6J5KKZ5_9CAUD</name>
<accession>A0A6J5KKZ5</accession>
<protein>
    <submittedName>
        <fullName evidence="1">Uncharacterized protein</fullName>
    </submittedName>
</protein>
<gene>
    <name evidence="1" type="ORF">UFOVP6_6</name>
</gene>
<organism evidence="1">
    <name type="scientific">uncultured Caudovirales phage</name>
    <dbReference type="NCBI Taxonomy" id="2100421"/>
    <lineage>
        <taxon>Viruses</taxon>
        <taxon>Duplodnaviria</taxon>
        <taxon>Heunggongvirae</taxon>
        <taxon>Uroviricota</taxon>
        <taxon>Caudoviricetes</taxon>
        <taxon>Peduoviridae</taxon>
        <taxon>Maltschvirus</taxon>
        <taxon>Maltschvirus maltsch</taxon>
    </lineage>
</organism>